<protein>
    <submittedName>
        <fullName evidence="2">Uncharacterized protein</fullName>
    </submittedName>
</protein>
<dbReference type="AlphaFoldDB" id="A0A0E9UIP0"/>
<evidence type="ECO:0000313" key="2">
    <source>
        <dbReference type="EMBL" id="JAH64828.1"/>
    </source>
</evidence>
<dbReference type="EMBL" id="GBXM01043749">
    <property type="protein sequence ID" value="JAH64828.1"/>
    <property type="molecule type" value="Transcribed_RNA"/>
</dbReference>
<reference evidence="2" key="1">
    <citation type="submission" date="2014-11" db="EMBL/GenBank/DDBJ databases">
        <authorList>
            <person name="Amaro Gonzalez C."/>
        </authorList>
    </citation>
    <scope>NUCLEOTIDE SEQUENCE</scope>
</reference>
<feature type="region of interest" description="Disordered" evidence="1">
    <location>
        <begin position="1"/>
        <end position="20"/>
    </location>
</feature>
<evidence type="ECO:0000256" key="1">
    <source>
        <dbReference type="SAM" id="MobiDB-lite"/>
    </source>
</evidence>
<name>A0A0E9UIP0_ANGAN</name>
<proteinExistence type="predicted"/>
<reference evidence="2" key="2">
    <citation type="journal article" date="2015" name="Fish Shellfish Immunol.">
        <title>Early steps in the European eel (Anguilla anguilla)-Vibrio vulnificus interaction in the gills: Role of the RtxA13 toxin.</title>
        <authorList>
            <person name="Callol A."/>
            <person name="Pajuelo D."/>
            <person name="Ebbesson L."/>
            <person name="Teles M."/>
            <person name="MacKenzie S."/>
            <person name="Amaro C."/>
        </authorList>
    </citation>
    <scope>NUCLEOTIDE SEQUENCE</scope>
</reference>
<accession>A0A0E9UIP0</accession>
<organism evidence="2">
    <name type="scientific">Anguilla anguilla</name>
    <name type="common">European freshwater eel</name>
    <name type="synonym">Muraena anguilla</name>
    <dbReference type="NCBI Taxonomy" id="7936"/>
    <lineage>
        <taxon>Eukaryota</taxon>
        <taxon>Metazoa</taxon>
        <taxon>Chordata</taxon>
        <taxon>Craniata</taxon>
        <taxon>Vertebrata</taxon>
        <taxon>Euteleostomi</taxon>
        <taxon>Actinopterygii</taxon>
        <taxon>Neopterygii</taxon>
        <taxon>Teleostei</taxon>
        <taxon>Anguilliformes</taxon>
        <taxon>Anguillidae</taxon>
        <taxon>Anguilla</taxon>
    </lineage>
</organism>
<sequence length="20" mass="2312">MIVFKSQNMSETNNSSFLFS</sequence>